<protein>
    <recommendedName>
        <fullName evidence="11">Cyclin-like domain-containing protein</fullName>
    </recommendedName>
</protein>
<feature type="region of interest" description="Disordered" evidence="10">
    <location>
        <begin position="708"/>
        <end position="861"/>
    </location>
</feature>
<dbReference type="STRING" id="554065.E1ZGA5"/>
<dbReference type="GO" id="GO:0001006">
    <property type="term" value="F:RNA polymerase III type 3 promoter sequence-specific DNA binding"/>
    <property type="evidence" value="ECO:0007669"/>
    <property type="project" value="TreeGrafter"/>
</dbReference>
<dbReference type="InterPro" id="IPR011665">
    <property type="entry name" value="BRF1_TBP-bd_dom"/>
</dbReference>
<dbReference type="PRINTS" id="PR00685">
    <property type="entry name" value="TIFACTORIIB"/>
</dbReference>
<dbReference type="GO" id="GO:0000126">
    <property type="term" value="C:transcription factor TFIIIB complex"/>
    <property type="evidence" value="ECO:0007669"/>
    <property type="project" value="TreeGrafter"/>
</dbReference>
<dbReference type="GO" id="GO:0070897">
    <property type="term" value="P:transcription preinitiation complex assembly"/>
    <property type="evidence" value="ECO:0007669"/>
    <property type="project" value="InterPro"/>
</dbReference>
<keyword evidence="4" id="KW-0863">Zinc-finger</keyword>
<dbReference type="Gene3D" id="1.10.472.170">
    <property type="match status" value="1"/>
</dbReference>
<dbReference type="FunCoup" id="E1ZGA5">
    <property type="interactions" value="1382"/>
</dbReference>
<dbReference type="GeneID" id="17354743"/>
<feature type="compositionally biased region" description="Basic and acidic residues" evidence="10">
    <location>
        <begin position="770"/>
        <end position="786"/>
    </location>
</feature>
<feature type="domain" description="Cyclin-like" evidence="11">
    <location>
        <begin position="91"/>
        <end position="174"/>
    </location>
</feature>
<feature type="compositionally biased region" description="Low complexity" evidence="10">
    <location>
        <begin position="543"/>
        <end position="552"/>
    </location>
</feature>
<evidence type="ECO:0000256" key="9">
    <source>
        <dbReference type="ARBA" id="ARBA00023242"/>
    </source>
</evidence>
<comment type="similarity">
    <text evidence="2">Belongs to the TFIIB family.</text>
</comment>
<feature type="compositionally biased region" description="Low complexity" evidence="10">
    <location>
        <begin position="515"/>
        <end position="528"/>
    </location>
</feature>
<dbReference type="AlphaFoldDB" id="E1ZGA5"/>
<dbReference type="GO" id="GO:0017025">
    <property type="term" value="F:TBP-class protein binding"/>
    <property type="evidence" value="ECO:0007669"/>
    <property type="project" value="InterPro"/>
</dbReference>
<feature type="compositionally biased region" description="Basic and acidic residues" evidence="10">
    <location>
        <begin position="752"/>
        <end position="762"/>
    </location>
</feature>
<dbReference type="Proteomes" id="UP000008141">
    <property type="component" value="Unassembled WGS sequence"/>
</dbReference>
<feature type="region of interest" description="Disordered" evidence="10">
    <location>
        <begin position="639"/>
        <end position="676"/>
    </location>
</feature>
<feature type="compositionally biased region" description="Low complexity" evidence="10">
    <location>
        <begin position="449"/>
        <end position="478"/>
    </location>
</feature>
<keyword evidence="6" id="KW-0805">Transcription regulation</keyword>
<dbReference type="Pfam" id="PF07741">
    <property type="entry name" value="BRF1"/>
    <property type="match status" value="1"/>
</dbReference>
<keyword evidence="8" id="KW-0804">Transcription</keyword>
<keyword evidence="5" id="KW-0862">Zinc</keyword>
<keyword evidence="3" id="KW-0479">Metal-binding</keyword>
<feature type="domain" description="Cyclin-like" evidence="11">
    <location>
        <begin position="192"/>
        <end position="296"/>
    </location>
</feature>
<dbReference type="FunFam" id="1.10.472.10:FF:000066">
    <property type="entry name" value="Transcription factor IIIB subunit"/>
    <property type="match status" value="1"/>
</dbReference>
<dbReference type="InParanoid" id="E1ZGA5"/>
<dbReference type="GO" id="GO:0097550">
    <property type="term" value="C:transcription preinitiation complex"/>
    <property type="evidence" value="ECO:0007669"/>
    <property type="project" value="TreeGrafter"/>
</dbReference>
<sequence length="861" mass="91536">MVYCNYCACEVDVEVDDANGFSCCVQCGRVLEDTAFSADITFQKDAGGESTVVGQFVNESGVARGIGRIHGGRVYAYQADSHEKAQQRGRHEIAHLVDQLSVRPREESIEAAHRLYKLALQRGFTRGRRTNQVAAACVYLVCRQDSKPFLLIDFSDALQINVFTLGAVFLQLAKLLRLTEHPMFAKPVDPSLYIHRFADRLDFGRQMHAVANTALRLVASMKRDWIQTGRRPSGICGAAIYIAAHIHGFERSVRDVVAVVHIGEHTLSKRLYEFSSTSASAYTADEFEERVKQIEADETERLEAAQPVEPVGLLESTGCEHLREWRPAAGVCDSSGGVYNGANPPAFDRNRRKEMAELLALPEPEEEEVDEYDQEEQGIAEAMVTAFHDSELQQFAQFLPSSAEEAAVAEESEAAGARRHLRSNGLGSMDATAGSRRKRKGAASSAGIVEAAGLGQEEQQPQAQAQAAAVPSAATSSQGAAMQGQPHSQAEPLPLQQQTDKRQRGGALVPCQPSAQAGAAAAAAATAGAAGGSSRHSQHSDQTAAAGGEEVEGEAGIATVGAGAIVPVLQPEPPEEEGGDDLLSDIGDSDIDMYLADDAEVKCKEEIWNMMNRDWLEKQAAKRAAQEAAERAVAEQQAAQEAAEAAGVAYKRGRGRPVGSKTKNHHRGAGMADLPPAETAQEAAMRMLDHRKLSNKINYSALADLFAEDGGAGGDGDVGEPPALAPEALEGDEDDKGRGRAVTAAMRARKQQQQEEEARREAQQQAALEAETRSMGRRSTKGDKTGAARLASLGLPAASSSKLGGASGSSSGPLSPRSGVGALARRSGLGSLRDSNFRSQMTSKGADGGSGSGKKSVRFAD</sequence>
<evidence type="ECO:0000256" key="3">
    <source>
        <dbReference type="ARBA" id="ARBA00022723"/>
    </source>
</evidence>
<dbReference type="RefSeq" id="XP_005847364.1">
    <property type="nucleotide sequence ID" value="XM_005847302.1"/>
</dbReference>
<dbReference type="InterPro" id="IPR036915">
    <property type="entry name" value="Cyclin-like_sf"/>
</dbReference>
<dbReference type="PANTHER" id="PTHR11618:SF4">
    <property type="entry name" value="TRANSCRIPTION FACTOR IIIB 90 KDA SUBUNIT"/>
    <property type="match status" value="1"/>
</dbReference>
<dbReference type="Gene3D" id="1.10.472.10">
    <property type="entry name" value="Cyclin-like"/>
    <property type="match status" value="1"/>
</dbReference>
<comment type="subcellular location">
    <subcellularLocation>
        <location evidence="1">Nucleus</location>
    </subcellularLocation>
</comment>
<evidence type="ECO:0000313" key="13">
    <source>
        <dbReference type="Proteomes" id="UP000008141"/>
    </source>
</evidence>
<dbReference type="SUPFAM" id="SSF47954">
    <property type="entry name" value="Cyclin-like"/>
    <property type="match status" value="2"/>
</dbReference>
<name>E1ZGA5_CHLVA</name>
<reference evidence="12 13" key="1">
    <citation type="journal article" date="2010" name="Plant Cell">
        <title>The Chlorella variabilis NC64A genome reveals adaptation to photosymbiosis, coevolution with viruses, and cryptic sex.</title>
        <authorList>
            <person name="Blanc G."/>
            <person name="Duncan G."/>
            <person name="Agarkova I."/>
            <person name="Borodovsky M."/>
            <person name="Gurnon J."/>
            <person name="Kuo A."/>
            <person name="Lindquist E."/>
            <person name="Lucas S."/>
            <person name="Pangilinan J."/>
            <person name="Polle J."/>
            <person name="Salamov A."/>
            <person name="Terry A."/>
            <person name="Yamada T."/>
            <person name="Dunigan D.D."/>
            <person name="Grigoriev I.V."/>
            <person name="Claverie J.M."/>
            <person name="Van Etten J.L."/>
        </authorList>
    </citation>
    <scope>NUCLEOTIDE SEQUENCE [LARGE SCALE GENOMIC DNA]</scope>
    <source>
        <strain evidence="12 13">NC64A</strain>
    </source>
</reference>
<accession>E1ZGA5</accession>
<dbReference type="EMBL" id="GL433845">
    <property type="protein sequence ID" value="EFN55262.1"/>
    <property type="molecule type" value="Genomic_DNA"/>
</dbReference>
<dbReference type="SMART" id="SM00385">
    <property type="entry name" value="CYCLIN"/>
    <property type="match status" value="2"/>
</dbReference>
<dbReference type="KEGG" id="cvr:CHLNCDRAFT_57908"/>
<dbReference type="CDD" id="cd20554">
    <property type="entry name" value="CYCLIN_TFIIIB90_rpt2"/>
    <property type="match status" value="1"/>
</dbReference>
<dbReference type="GO" id="GO:0000995">
    <property type="term" value="F:RNA polymerase III general transcription initiation factor activity"/>
    <property type="evidence" value="ECO:0007669"/>
    <property type="project" value="TreeGrafter"/>
</dbReference>
<dbReference type="Gene3D" id="1.20.5.650">
    <property type="entry name" value="Single helix bin"/>
    <property type="match status" value="1"/>
</dbReference>
<dbReference type="PANTHER" id="PTHR11618">
    <property type="entry name" value="TRANSCRIPTION INITIATION FACTOR IIB-RELATED"/>
    <property type="match status" value="1"/>
</dbReference>
<feature type="compositionally biased region" description="Polar residues" evidence="10">
    <location>
        <begin position="833"/>
        <end position="842"/>
    </location>
</feature>
<evidence type="ECO:0000256" key="1">
    <source>
        <dbReference type="ARBA" id="ARBA00004123"/>
    </source>
</evidence>
<evidence type="ECO:0000256" key="6">
    <source>
        <dbReference type="ARBA" id="ARBA00023015"/>
    </source>
</evidence>
<dbReference type="eggNOG" id="KOG1598">
    <property type="taxonomic scope" value="Eukaryota"/>
</dbReference>
<evidence type="ECO:0000256" key="4">
    <source>
        <dbReference type="ARBA" id="ARBA00022771"/>
    </source>
</evidence>
<dbReference type="CDD" id="cd20553">
    <property type="entry name" value="CYCLIN_TFIIIB90_rpt1"/>
    <property type="match status" value="1"/>
</dbReference>
<evidence type="ECO:0000256" key="2">
    <source>
        <dbReference type="ARBA" id="ARBA00010857"/>
    </source>
</evidence>
<dbReference type="OrthoDB" id="511529at2759"/>
<organism evidence="13">
    <name type="scientific">Chlorella variabilis</name>
    <name type="common">Green alga</name>
    <dbReference type="NCBI Taxonomy" id="554065"/>
    <lineage>
        <taxon>Eukaryota</taxon>
        <taxon>Viridiplantae</taxon>
        <taxon>Chlorophyta</taxon>
        <taxon>core chlorophytes</taxon>
        <taxon>Trebouxiophyceae</taxon>
        <taxon>Chlorellales</taxon>
        <taxon>Chlorellaceae</taxon>
        <taxon>Chlorella clade</taxon>
        <taxon>Chlorella</taxon>
    </lineage>
</organism>
<feature type="region of interest" description="Disordered" evidence="10">
    <location>
        <begin position="407"/>
        <end position="552"/>
    </location>
</feature>
<evidence type="ECO:0000256" key="7">
    <source>
        <dbReference type="ARBA" id="ARBA00023159"/>
    </source>
</evidence>
<dbReference type="OMA" id="AHASTHM"/>
<keyword evidence="7" id="KW-0010">Activator</keyword>
<gene>
    <name evidence="12" type="ORF">CHLNCDRAFT_57908</name>
</gene>
<feature type="compositionally biased region" description="Low complexity" evidence="10">
    <location>
        <begin position="639"/>
        <end position="649"/>
    </location>
</feature>
<feature type="compositionally biased region" description="Low complexity" evidence="10">
    <location>
        <begin position="787"/>
        <end position="819"/>
    </location>
</feature>
<evidence type="ECO:0000256" key="8">
    <source>
        <dbReference type="ARBA" id="ARBA00023163"/>
    </source>
</evidence>
<dbReference type="Pfam" id="PF00382">
    <property type="entry name" value="TFIIB"/>
    <property type="match status" value="2"/>
</dbReference>
<evidence type="ECO:0000313" key="12">
    <source>
        <dbReference type="EMBL" id="EFN55262.1"/>
    </source>
</evidence>
<proteinExistence type="inferred from homology"/>
<evidence type="ECO:0000259" key="11">
    <source>
        <dbReference type="SMART" id="SM00385"/>
    </source>
</evidence>
<dbReference type="InterPro" id="IPR000812">
    <property type="entry name" value="TFIIB"/>
</dbReference>
<dbReference type="GO" id="GO:0008270">
    <property type="term" value="F:zinc ion binding"/>
    <property type="evidence" value="ECO:0007669"/>
    <property type="project" value="UniProtKB-KW"/>
</dbReference>
<dbReference type="InterPro" id="IPR013150">
    <property type="entry name" value="TFIIB_cyclin"/>
</dbReference>
<dbReference type="FunFam" id="1.10.472.10:FF:000007">
    <property type="entry name" value="Transcription factor IIIB 90 kDa subunit"/>
    <property type="match status" value="1"/>
</dbReference>
<keyword evidence="9" id="KW-0539">Nucleus</keyword>
<keyword evidence="13" id="KW-1185">Reference proteome</keyword>
<evidence type="ECO:0000256" key="5">
    <source>
        <dbReference type="ARBA" id="ARBA00022833"/>
    </source>
</evidence>
<evidence type="ECO:0000256" key="10">
    <source>
        <dbReference type="SAM" id="MobiDB-lite"/>
    </source>
</evidence>
<dbReference type="InterPro" id="IPR013763">
    <property type="entry name" value="Cyclin-like_dom"/>
</dbReference>
<dbReference type="GO" id="GO:0005634">
    <property type="term" value="C:nucleus"/>
    <property type="evidence" value="ECO:0007669"/>
    <property type="project" value="UniProtKB-SubCell"/>
</dbReference>